<sequence>MNQSTNAAPLVRRSRPTTMCRTRDTVLVCERCRAVEFRPRDHQWCPSDVCSGGRLDNSCQVFVHYIHIVFVAPTCTGVPCYWCYMGTPQPRDIRASDVRHLAHYLGRTLHTIWSCADGWRLGQPRYEGDIYGPTVIDMQRML</sequence>
<proteinExistence type="predicted"/>
<accession>A0A1W2TUD1</accession>
<gene>
    <name evidence="1" type="ORF">SAMD00023353_7300110</name>
</gene>
<evidence type="ECO:0000313" key="1">
    <source>
        <dbReference type="EMBL" id="GAP92206.2"/>
    </source>
</evidence>
<name>A0A1W2TUD1_ROSNE</name>
<reference evidence="1" key="1">
    <citation type="submission" date="2016-03" db="EMBL/GenBank/DDBJ databases">
        <title>Draft genome sequence of Rosellinia necatrix.</title>
        <authorList>
            <person name="Kanematsu S."/>
        </authorList>
    </citation>
    <scope>NUCLEOTIDE SEQUENCE [LARGE SCALE GENOMIC DNA]</scope>
    <source>
        <strain evidence="1">W97</strain>
    </source>
</reference>
<evidence type="ECO:0000313" key="2">
    <source>
        <dbReference type="Proteomes" id="UP000054516"/>
    </source>
</evidence>
<organism evidence="1">
    <name type="scientific">Rosellinia necatrix</name>
    <name type="common">White root-rot fungus</name>
    <dbReference type="NCBI Taxonomy" id="77044"/>
    <lineage>
        <taxon>Eukaryota</taxon>
        <taxon>Fungi</taxon>
        <taxon>Dikarya</taxon>
        <taxon>Ascomycota</taxon>
        <taxon>Pezizomycotina</taxon>
        <taxon>Sordariomycetes</taxon>
        <taxon>Xylariomycetidae</taxon>
        <taxon>Xylariales</taxon>
        <taxon>Xylariaceae</taxon>
        <taxon>Rosellinia</taxon>
    </lineage>
</organism>
<dbReference type="EMBL" id="DF977518">
    <property type="protein sequence ID" value="GAP92206.2"/>
    <property type="molecule type" value="Genomic_DNA"/>
</dbReference>
<dbReference type="Proteomes" id="UP000054516">
    <property type="component" value="Unassembled WGS sequence"/>
</dbReference>
<keyword evidence="2" id="KW-1185">Reference proteome</keyword>
<protein>
    <submittedName>
        <fullName evidence="1">Uncharacterized protein</fullName>
    </submittedName>
</protein>
<dbReference type="AlphaFoldDB" id="A0A1W2TUD1"/>